<name>A0A099P8N0_PICKU</name>
<proteinExistence type="predicted"/>
<gene>
    <name evidence="2" type="ORF">JL09_g260</name>
</gene>
<comment type="caution">
    <text evidence="2">The sequence shown here is derived from an EMBL/GenBank/DDBJ whole genome shotgun (WGS) entry which is preliminary data.</text>
</comment>
<dbReference type="Pfam" id="PF11701">
    <property type="entry name" value="UNC45-central"/>
    <property type="match status" value="1"/>
</dbReference>
<reference evidence="3" key="1">
    <citation type="journal article" date="2014" name="Microb. Cell Fact.">
        <title>Exploiting Issatchenkia orientalis SD108 for succinic acid production.</title>
        <authorList>
            <person name="Xiao H."/>
            <person name="Shao Z."/>
            <person name="Jiang Y."/>
            <person name="Dole S."/>
            <person name="Zhao H."/>
        </authorList>
    </citation>
    <scope>NUCLEOTIDE SEQUENCE [LARGE SCALE GENOMIC DNA]</scope>
    <source>
        <strain evidence="3">SD108</strain>
    </source>
</reference>
<dbReference type="VEuPathDB" id="FungiDB:C5L36_0A12930"/>
<dbReference type="InterPro" id="IPR011989">
    <property type="entry name" value="ARM-like"/>
</dbReference>
<dbReference type="SUPFAM" id="SSF48371">
    <property type="entry name" value="ARM repeat"/>
    <property type="match status" value="1"/>
</dbReference>
<evidence type="ECO:0000313" key="3">
    <source>
        <dbReference type="Proteomes" id="UP000029867"/>
    </source>
</evidence>
<dbReference type="Gene3D" id="1.25.10.10">
    <property type="entry name" value="Leucine-rich Repeat Variant"/>
    <property type="match status" value="1"/>
</dbReference>
<accession>A0A099P8N0</accession>
<dbReference type="HOGENOM" id="CLU_428324_0_0_1"/>
<feature type="domain" description="UNC-45/Cro1/She4 central" evidence="1">
    <location>
        <begin position="78"/>
        <end position="221"/>
    </location>
</feature>
<dbReference type="Gene3D" id="1.25.10.100">
    <property type="match status" value="1"/>
</dbReference>
<dbReference type="EMBL" id="JQFK01000001">
    <property type="protein sequence ID" value="KGK40637.1"/>
    <property type="molecule type" value="Genomic_DNA"/>
</dbReference>
<evidence type="ECO:0000313" key="2">
    <source>
        <dbReference type="EMBL" id="KGK40637.1"/>
    </source>
</evidence>
<protein>
    <recommendedName>
        <fullName evidence="1">UNC-45/Cro1/She4 central domain-containing protein</fullName>
    </recommendedName>
</protein>
<sequence length="724" mass="82122">MSQLNISNIVQLLRDDLSKVSSLSFELRSDHLQKVSKPLLKTLFQTLSKDIKIEDAQQTSLCDCLIEYMGYDRYTAVEATMCLFRLRDLSENLTSKLGDKVDALLDLQSSKADRYKIVKILSQLFTFDPILASEIFNKNAAFANLLANEVTLLSNEFESPSSETWKHLNNILMLFSNACVDEISRSLIASMYINLLLKCLRLDENDSHLQIKCYATTITVKMWRMIKPDILANNSQLLSLDSLSEISLSCLSKGMETSIECLSLLSTNIQIKNKLRNANTLDTLVELLKKKEHTKYGIISLLSSITIPNRVLKIKQRSVMTLKDSNSIDLIDIHTNGKLEASRLNDDIQKIRYVCKELIAKGFFSSYLVSIFKSLESSKGLIGECIKLMHNVVFPDIDPDADSRDQLNDDKKYYDLYIKEFTQIIRLLTAYLIGTSQNMKYSHETFITFADPNIEIGESDLESRSIAIKALTSPEISGNVNGIYGGHDLEFSLSPVPFIIEILIQHDIDIGMSNGKKATPFSTLKKQVFSSFDVYYAFIALAAIASIGHEQIKQTIFTLGFDSIMNTLHTNEEKLQFASLQLLNEICDLPLCVAKFFNWNTETDEYYQNFKVLTYLIQSTNYESQCLALQIFYATSRFEIVSEKLANNELFCKVLNSLFHNQNSDDALTYYALLVLSNILPLNKKLSDNKLSIFNESKSAILSHINSENEQIQEITNTMAHYLS</sequence>
<evidence type="ECO:0000259" key="1">
    <source>
        <dbReference type="Pfam" id="PF11701"/>
    </source>
</evidence>
<dbReference type="Proteomes" id="UP000029867">
    <property type="component" value="Unassembled WGS sequence"/>
</dbReference>
<organism evidence="2 3">
    <name type="scientific">Pichia kudriavzevii</name>
    <name type="common">Yeast</name>
    <name type="synonym">Issatchenkia orientalis</name>
    <dbReference type="NCBI Taxonomy" id="4909"/>
    <lineage>
        <taxon>Eukaryota</taxon>
        <taxon>Fungi</taxon>
        <taxon>Dikarya</taxon>
        <taxon>Ascomycota</taxon>
        <taxon>Saccharomycotina</taxon>
        <taxon>Pichiomycetes</taxon>
        <taxon>Pichiales</taxon>
        <taxon>Pichiaceae</taxon>
        <taxon>Pichia</taxon>
    </lineage>
</organism>
<dbReference type="AlphaFoldDB" id="A0A099P8N0"/>
<dbReference type="InterPro" id="IPR016024">
    <property type="entry name" value="ARM-type_fold"/>
</dbReference>
<dbReference type="InterPro" id="IPR024660">
    <property type="entry name" value="UCS_central_dom"/>
</dbReference>